<evidence type="ECO:0000313" key="2">
    <source>
        <dbReference type="Proteomes" id="UP000708208"/>
    </source>
</evidence>
<organism evidence="1 2">
    <name type="scientific">Allacma fusca</name>
    <dbReference type="NCBI Taxonomy" id="39272"/>
    <lineage>
        <taxon>Eukaryota</taxon>
        <taxon>Metazoa</taxon>
        <taxon>Ecdysozoa</taxon>
        <taxon>Arthropoda</taxon>
        <taxon>Hexapoda</taxon>
        <taxon>Collembola</taxon>
        <taxon>Symphypleona</taxon>
        <taxon>Sminthuridae</taxon>
        <taxon>Allacma</taxon>
    </lineage>
</organism>
<dbReference type="AlphaFoldDB" id="A0A8J2J7V0"/>
<feature type="non-terminal residue" evidence="1">
    <location>
        <position position="1"/>
    </location>
</feature>
<keyword evidence="2" id="KW-1185">Reference proteome</keyword>
<accession>A0A8J2J7V0</accession>
<gene>
    <name evidence="1" type="ORF">AFUS01_LOCUS3972</name>
</gene>
<dbReference type="Proteomes" id="UP000708208">
    <property type="component" value="Unassembled WGS sequence"/>
</dbReference>
<reference evidence="1" key="1">
    <citation type="submission" date="2021-06" db="EMBL/GenBank/DDBJ databases">
        <authorList>
            <person name="Hodson N. C."/>
            <person name="Mongue J. A."/>
            <person name="Jaron S. K."/>
        </authorList>
    </citation>
    <scope>NUCLEOTIDE SEQUENCE</scope>
</reference>
<dbReference type="EMBL" id="CAJVCH010024529">
    <property type="protein sequence ID" value="CAG7696905.1"/>
    <property type="molecule type" value="Genomic_DNA"/>
</dbReference>
<name>A0A8J2J7V0_9HEXA</name>
<proteinExistence type="predicted"/>
<sequence>MFISFGSKTDMKALEDDKVKDANNASLIHGAEDSELPRASTIE</sequence>
<protein>
    <submittedName>
        <fullName evidence="1">Uncharacterized protein</fullName>
    </submittedName>
</protein>
<evidence type="ECO:0000313" key="1">
    <source>
        <dbReference type="EMBL" id="CAG7696905.1"/>
    </source>
</evidence>
<comment type="caution">
    <text evidence="1">The sequence shown here is derived from an EMBL/GenBank/DDBJ whole genome shotgun (WGS) entry which is preliminary data.</text>
</comment>